<sequence length="347" mass="37164">MARLTRAEAQERNRARVLAAARAEFAERGFRETKIDVIAERAELTRGAVYSNFPGKRALYFAVLAEDAENATPAPNPDVGLTPREALGAFARAWVARLPLATDREAARLGLDLMPEVMASEQTSRPFAQLTRFIASLFGLALERLDPVAGRKVRVAESALTLLHGASQLAAAAPGFMEPFNVVTACEAFADLDLRDTFPPVPPIVAPLRAVDEPWNPPDAIDLLDREPVRTGRGVVAILGLHRLSAAEEMLRAASPSDEVTIAFVTAEPAELSALARLVIAEFRACLHQAFPHSAWPRVQIVADDAGAFAAAAGVASVVDGTEVAIRVRDGRIIRRAEGFGAGHAVC</sequence>
<feature type="domain" description="HTH tetR-type" evidence="5">
    <location>
        <begin position="11"/>
        <end position="71"/>
    </location>
</feature>
<evidence type="ECO:0000256" key="1">
    <source>
        <dbReference type="ARBA" id="ARBA00023015"/>
    </source>
</evidence>
<dbReference type="InterPro" id="IPR050109">
    <property type="entry name" value="HTH-type_TetR-like_transc_reg"/>
</dbReference>
<evidence type="ECO:0000256" key="3">
    <source>
        <dbReference type="ARBA" id="ARBA00023163"/>
    </source>
</evidence>
<keyword evidence="1" id="KW-0805">Transcription regulation</keyword>
<proteinExistence type="predicted"/>
<dbReference type="AlphaFoldDB" id="A0A3E0I5G8"/>
<protein>
    <submittedName>
        <fullName evidence="6">AcrR family transcriptional regulator</fullName>
    </submittedName>
</protein>
<dbReference type="PRINTS" id="PR00455">
    <property type="entry name" value="HTHTETR"/>
</dbReference>
<comment type="caution">
    <text evidence="6">The sequence shown here is derived from an EMBL/GenBank/DDBJ whole genome shotgun (WGS) entry which is preliminary data.</text>
</comment>
<evidence type="ECO:0000313" key="6">
    <source>
        <dbReference type="EMBL" id="REH53840.1"/>
    </source>
</evidence>
<evidence type="ECO:0000256" key="2">
    <source>
        <dbReference type="ARBA" id="ARBA00023125"/>
    </source>
</evidence>
<organism evidence="6 7">
    <name type="scientific">Kutzneria buriramensis</name>
    <dbReference type="NCBI Taxonomy" id="1045776"/>
    <lineage>
        <taxon>Bacteria</taxon>
        <taxon>Bacillati</taxon>
        <taxon>Actinomycetota</taxon>
        <taxon>Actinomycetes</taxon>
        <taxon>Pseudonocardiales</taxon>
        <taxon>Pseudonocardiaceae</taxon>
        <taxon>Kutzneria</taxon>
    </lineage>
</organism>
<keyword evidence="2 4" id="KW-0238">DNA-binding</keyword>
<dbReference type="GO" id="GO:0000976">
    <property type="term" value="F:transcription cis-regulatory region binding"/>
    <property type="evidence" value="ECO:0007669"/>
    <property type="project" value="TreeGrafter"/>
</dbReference>
<keyword evidence="3" id="KW-0804">Transcription</keyword>
<evidence type="ECO:0000259" key="5">
    <source>
        <dbReference type="PROSITE" id="PS50977"/>
    </source>
</evidence>
<dbReference type="InterPro" id="IPR009057">
    <property type="entry name" value="Homeodomain-like_sf"/>
</dbReference>
<dbReference type="PANTHER" id="PTHR30055">
    <property type="entry name" value="HTH-TYPE TRANSCRIPTIONAL REGULATOR RUTR"/>
    <property type="match status" value="1"/>
</dbReference>
<keyword evidence="7" id="KW-1185">Reference proteome</keyword>
<name>A0A3E0I5G8_9PSEU</name>
<dbReference type="EMBL" id="QUNO01000002">
    <property type="protein sequence ID" value="REH53840.1"/>
    <property type="molecule type" value="Genomic_DNA"/>
</dbReference>
<dbReference type="OrthoDB" id="3813186at2"/>
<feature type="DNA-binding region" description="H-T-H motif" evidence="4">
    <location>
        <begin position="34"/>
        <end position="53"/>
    </location>
</feature>
<dbReference type="Gene3D" id="1.10.357.10">
    <property type="entry name" value="Tetracycline Repressor, domain 2"/>
    <property type="match status" value="1"/>
</dbReference>
<dbReference type="RefSeq" id="WP_116172965.1">
    <property type="nucleotide sequence ID" value="NZ_CP144375.1"/>
</dbReference>
<evidence type="ECO:0000256" key="4">
    <source>
        <dbReference type="PROSITE-ProRule" id="PRU00335"/>
    </source>
</evidence>
<dbReference type="Pfam" id="PF00440">
    <property type="entry name" value="TetR_N"/>
    <property type="match status" value="1"/>
</dbReference>
<accession>A0A3E0I5G8</accession>
<gene>
    <name evidence="6" type="ORF">BCF44_10261</name>
</gene>
<dbReference type="PROSITE" id="PS50977">
    <property type="entry name" value="HTH_TETR_2"/>
    <property type="match status" value="1"/>
</dbReference>
<dbReference type="PANTHER" id="PTHR30055:SF234">
    <property type="entry name" value="HTH-TYPE TRANSCRIPTIONAL REGULATOR BETI"/>
    <property type="match status" value="1"/>
</dbReference>
<evidence type="ECO:0000313" key="7">
    <source>
        <dbReference type="Proteomes" id="UP000256269"/>
    </source>
</evidence>
<dbReference type="Proteomes" id="UP000256269">
    <property type="component" value="Unassembled WGS sequence"/>
</dbReference>
<reference evidence="6 7" key="1">
    <citation type="submission" date="2018-08" db="EMBL/GenBank/DDBJ databases">
        <title>Genomic Encyclopedia of Archaeal and Bacterial Type Strains, Phase II (KMG-II): from individual species to whole genera.</title>
        <authorList>
            <person name="Goeker M."/>
        </authorList>
    </citation>
    <scope>NUCLEOTIDE SEQUENCE [LARGE SCALE GENOMIC DNA]</scope>
    <source>
        <strain evidence="6 7">DSM 45791</strain>
    </source>
</reference>
<dbReference type="GO" id="GO:0003700">
    <property type="term" value="F:DNA-binding transcription factor activity"/>
    <property type="evidence" value="ECO:0007669"/>
    <property type="project" value="TreeGrafter"/>
</dbReference>
<dbReference type="InterPro" id="IPR001647">
    <property type="entry name" value="HTH_TetR"/>
</dbReference>
<dbReference type="SUPFAM" id="SSF46689">
    <property type="entry name" value="Homeodomain-like"/>
    <property type="match status" value="1"/>
</dbReference>